<evidence type="ECO:0000313" key="2">
    <source>
        <dbReference type="EMBL" id="SDM66822.1"/>
    </source>
</evidence>
<evidence type="ECO:0000256" key="1">
    <source>
        <dbReference type="SAM" id="MobiDB-lite"/>
    </source>
</evidence>
<proteinExistence type="predicted"/>
<protein>
    <submittedName>
        <fullName evidence="2">Uncharacterized protein</fullName>
    </submittedName>
</protein>
<dbReference type="Proteomes" id="UP000198510">
    <property type="component" value="Unassembled WGS sequence"/>
</dbReference>
<keyword evidence="3" id="KW-1185">Reference proteome</keyword>
<feature type="compositionally biased region" description="Basic and acidic residues" evidence="1">
    <location>
        <begin position="8"/>
        <end position="21"/>
    </location>
</feature>
<organism evidence="2 3">
    <name type="scientific">Catalinimonas alkaloidigena</name>
    <dbReference type="NCBI Taxonomy" id="1075417"/>
    <lineage>
        <taxon>Bacteria</taxon>
        <taxon>Pseudomonadati</taxon>
        <taxon>Bacteroidota</taxon>
        <taxon>Cytophagia</taxon>
        <taxon>Cytophagales</taxon>
        <taxon>Catalimonadaceae</taxon>
        <taxon>Catalinimonas</taxon>
    </lineage>
</organism>
<feature type="region of interest" description="Disordered" evidence="1">
    <location>
        <begin position="1"/>
        <end position="46"/>
    </location>
</feature>
<dbReference type="RefSeq" id="WP_143017515.1">
    <property type="nucleotide sequence ID" value="NZ_FNFO01000019.1"/>
</dbReference>
<dbReference type="EMBL" id="FNFO01000019">
    <property type="protein sequence ID" value="SDM66822.1"/>
    <property type="molecule type" value="Genomic_DNA"/>
</dbReference>
<dbReference type="AlphaFoldDB" id="A0A1G9V3P2"/>
<accession>A0A1G9V3P2</accession>
<feature type="compositionally biased region" description="Pro residues" evidence="1">
    <location>
        <begin position="30"/>
        <end position="40"/>
    </location>
</feature>
<name>A0A1G9V3P2_9BACT</name>
<evidence type="ECO:0000313" key="3">
    <source>
        <dbReference type="Proteomes" id="UP000198510"/>
    </source>
</evidence>
<reference evidence="2 3" key="1">
    <citation type="submission" date="2016-10" db="EMBL/GenBank/DDBJ databases">
        <authorList>
            <person name="de Groot N.N."/>
        </authorList>
    </citation>
    <scope>NUCLEOTIDE SEQUENCE [LARGE SCALE GENOMIC DNA]</scope>
    <source>
        <strain evidence="2 3">DSM 25186</strain>
    </source>
</reference>
<gene>
    <name evidence="2" type="ORF">SAMN05421823_1198</name>
</gene>
<sequence>MSKIKEKKPHDVLRKPNREPNWDELLPESDPTPPRLPYPPQEEEGPTWRDLIGNVQIQTQFIQRAYAKHDPQFSLLLRYLDELLQLYQRDPLHWNPGAALADMVQALMDSQQLSLTGKQVAVAAYMVQALRDPVLAERTFDTYMLGADQYFIDQLDAMKPDSEENNQVYATFGGSAEHKGR</sequence>